<evidence type="ECO:0000256" key="1">
    <source>
        <dbReference type="SAM" id="MobiDB-lite"/>
    </source>
</evidence>
<organism evidence="3 4">
    <name type="scientific">Pendulispora brunnea</name>
    <dbReference type="NCBI Taxonomy" id="2905690"/>
    <lineage>
        <taxon>Bacteria</taxon>
        <taxon>Pseudomonadati</taxon>
        <taxon>Myxococcota</taxon>
        <taxon>Myxococcia</taxon>
        <taxon>Myxococcales</taxon>
        <taxon>Sorangiineae</taxon>
        <taxon>Pendulisporaceae</taxon>
        <taxon>Pendulispora</taxon>
    </lineage>
</organism>
<name>A0ABZ2K8Q9_9BACT</name>
<feature type="region of interest" description="Disordered" evidence="1">
    <location>
        <begin position="322"/>
        <end position="373"/>
    </location>
</feature>
<keyword evidence="4" id="KW-1185">Reference proteome</keyword>
<evidence type="ECO:0000313" key="4">
    <source>
        <dbReference type="Proteomes" id="UP001379533"/>
    </source>
</evidence>
<feature type="region of interest" description="Disordered" evidence="1">
    <location>
        <begin position="179"/>
        <end position="244"/>
    </location>
</feature>
<dbReference type="RefSeq" id="WP_394845691.1">
    <property type="nucleotide sequence ID" value="NZ_CP089982.1"/>
</dbReference>
<feature type="compositionally biased region" description="Low complexity" evidence="1">
    <location>
        <begin position="179"/>
        <end position="188"/>
    </location>
</feature>
<feature type="compositionally biased region" description="Gly residues" evidence="1">
    <location>
        <begin position="322"/>
        <end position="359"/>
    </location>
</feature>
<keyword evidence="2" id="KW-0472">Membrane</keyword>
<keyword evidence="2" id="KW-0812">Transmembrane</keyword>
<feature type="transmembrane region" description="Helical" evidence="2">
    <location>
        <begin position="123"/>
        <end position="146"/>
    </location>
</feature>
<dbReference type="NCBIfam" id="NF033768">
    <property type="entry name" value="myxo_SS_tail"/>
    <property type="match status" value="1"/>
</dbReference>
<dbReference type="EMBL" id="CP089982">
    <property type="protein sequence ID" value="WXA95083.1"/>
    <property type="molecule type" value="Genomic_DNA"/>
</dbReference>
<keyword evidence="2" id="KW-1133">Transmembrane helix</keyword>
<gene>
    <name evidence="3" type="ORF">LZC95_52760</name>
</gene>
<dbReference type="Proteomes" id="UP001379533">
    <property type="component" value="Chromosome"/>
</dbReference>
<dbReference type="InterPro" id="IPR049806">
    <property type="entry name" value="MasK-like_C"/>
</dbReference>
<feature type="compositionally biased region" description="Basic and acidic residues" evidence="1">
    <location>
        <begin position="221"/>
        <end position="234"/>
    </location>
</feature>
<reference evidence="3 4" key="1">
    <citation type="submission" date="2021-12" db="EMBL/GenBank/DDBJ databases">
        <title>Discovery of the Pendulisporaceae a myxobacterial family with distinct sporulation behavior and unique specialized metabolism.</title>
        <authorList>
            <person name="Garcia R."/>
            <person name="Popoff A."/>
            <person name="Bader C.D."/>
            <person name="Loehr J."/>
            <person name="Walesch S."/>
            <person name="Walt C."/>
            <person name="Boldt J."/>
            <person name="Bunk B."/>
            <person name="Haeckl F.J.F.P.J."/>
            <person name="Gunesch A.P."/>
            <person name="Birkelbach J."/>
            <person name="Nuebel U."/>
            <person name="Pietschmann T."/>
            <person name="Bach T."/>
            <person name="Mueller R."/>
        </authorList>
    </citation>
    <scope>NUCLEOTIDE SEQUENCE [LARGE SCALE GENOMIC DNA]</scope>
    <source>
        <strain evidence="3 4">MSr12523</strain>
    </source>
</reference>
<sequence length="467" mass="46623">MAVATIPQHLRVSLTWGTTVLSVKTLALGQSFEPAEIPDGLEMSAVPVRGVAGGWEIDARGARSGFVRLRGRDEDALSIARSGVPIPIVPGDYGVLQYGLFALFFQYTDAPAKRIKGGWGIEALVLLAIFSSVVLHAGGIGLVRALTTPPPIAKPLELTSPEELAARFGLRRALQAEMAPAPSAADSGGSSGVKDPGVHDKKNQGGGRKIAGTEGKFGKKGPNDRTELDGEVHPRANFGGLSEVLSSDTGEEIKRTLKTINTVSDALSGLNASNVQLGGGTGTNLKGTGGGGGGYASAGTLFGAGTLNTGFGLGTGGGGGQGGGGVGGAGAGGRGAGGQGRGAGAGPGGGAGAGGGGGEARVSAGGNVASHGGLSPEQVRRVVEAHMGALRACYESEAQRNPNLRGGLSVSWQIDPTGAVPSASVASTTLSNARVEGCVVRQVRSWKFPTNDSPTNVSYPFKFGVGG</sequence>
<accession>A0ABZ2K8Q9</accession>
<protein>
    <submittedName>
        <fullName evidence="3">AgmX/PglI C-terminal domain-containing protein</fullName>
    </submittedName>
</protein>
<evidence type="ECO:0000313" key="3">
    <source>
        <dbReference type="EMBL" id="WXA95083.1"/>
    </source>
</evidence>
<proteinExistence type="predicted"/>
<evidence type="ECO:0000256" key="2">
    <source>
        <dbReference type="SAM" id="Phobius"/>
    </source>
</evidence>